<dbReference type="EMBL" id="NHRY01000139">
    <property type="protein sequence ID" value="PPQ33692.1"/>
    <property type="molecule type" value="Genomic_DNA"/>
</dbReference>
<dbReference type="InterPro" id="IPR036465">
    <property type="entry name" value="vWFA_dom_sf"/>
</dbReference>
<dbReference type="RefSeq" id="WP_104519378.1">
    <property type="nucleotide sequence ID" value="NZ_NHRY01000139.1"/>
</dbReference>
<dbReference type="PANTHER" id="PTHR39338">
    <property type="entry name" value="BLL5662 PROTEIN-RELATED"/>
    <property type="match status" value="1"/>
</dbReference>
<feature type="compositionally biased region" description="Gly residues" evidence="1">
    <location>
        <begin position="110"/>
        <end position="121"/>
    </location>
</feature>
<reference evidence="2 3" key="1">
    <citation type="journal article" date="2018" name="Arch. Microbiol.">
        <title>New insights into the metabolic potential of the phototrophic purple bacterium Rhodopila globiformis DSM 161(T) from its draft genome sequence and evidence for a vanadium-dependent nitrogenase.</title>
        <authorList>
            <person name="Imhoff J.F."/>
            <person name="Rahn T."/>
            <person name="Kunzel S."/>
            <person name="Neulinger S.C."/>
        </authorList>
    </citation>
    <scope>NUCLEOTIDE SEQUENCE [LARGE SCALE GENOMIC DNA]</scope>
    <source>
        <strain evidence="2 3">DSM 161</strain>
    </source>
</reference>
<proteinExistence type="predicted"/>
<evidence type="ECO:0000313" key="3">
    <source>
        <dbReference type="Proteomes" id="UP000239724"/>
    </source>
</evidence>
<dbReference type="SUPFAM" id="SSF53300">
    <property type="entry name" value="vWA-like"/>
    <property type="match status" value="1"/>
</dbReference>
<dbReference type="PANTHER" id="PTHR39338:SF5">
    <property type="entry name" value="BLR6139 PROTEIN"/>
    <property type="match status" value="1"/>
</dbReference>
<evidence type="ECO:0008006" key="4">
    <source>
        <dbReference type="Google" id="ProtNLM"/>
    </source>
</evidence>
<dbReference type="OrthoDB" id="9790469at2"/>
<feature type="region of interest" description="Disordered" evidence="1">
    <location>
        <begin position="86"/>
        <end position="122"/>
    </location>
</feature>
<organism evidence="2 3">
    <name type="scientific">Rhodopila globiformis</name>
    <name type="common">Rhodopseudomonas globiformis</name>
    <dbReference type="NCBI Taxonomy" id="1071"/>
    <lineage>
        <taxon>Bacteria</taxon>
        <taxon>Pseudomonadati</taxon>
        <taxon>Pseudomonadota</taxon>
        <taxon>Alphaproteobacteria</taxon>
        <taxon>Acetobacterales</taxon>
        <taxon>Acetobacteraceae</taxon>
        <taxon>Rhodopila</taxon>
    </lineage>
</organism>
<dbReference type="Pfam" id="PF05762">
    <property type="entry name" value="VWA_CoxE"/>
    <property type="match status" value="1"/>
</dbReference>
<accession>A0A2S6NGC3</accession>
<dbReference type="AlphaFoldDB" id="A0A2S6NGC3"/>
<evidence type="ECO:0000313" key="2">
    <source>
        <dbReference type="EMBL" id="PPQ33692.1"/>
    </source>
</evidence>
<protein>
    <recommendedName>
        <fullName evidence="4">VWA containing CoxE family protein</fullName>
    </recommendedName>
</protein>
<sequence length="471" mass="52615">MSEAASTSDAAPASEPLRRFLQVARGAGLRVSAAEGIDAARAVELVGFDDRAVLKDTLGLVLAKTPDEKTLYDETFELFFQRNEFAGKGDEPETPAPEQDESAEPSDALGGDGMGGQGGQSLGSLLASDDRAALATAMEQAAREAGIETIRFFTQKNLYARRILDRMGLRALERGMEAMRQSGTPEGLGRAQFLEGKLEALRDAVRDFVERNLLLYAKGDTEKFREEMLKSARLSNVERRDLERMRVLVRQMAKKLAARYAKTRRRRLRGQLDTRRTLRRNMGWGGIPFITVWKQKRIEKPRLMVLCDVSGSVAAMAQFLLMFLYALNEALSDIRSFAFAGSLVEVSDILEKHPVEDAITHIMAMIGYGSSNYGNSLADFEDGWMRHVTNKTTVIILGDARGNRTDPRTDVMARLSQRSKRIIWLNPEYRSAWGTGDSDMYRYAPYCSLVTVCHSLRHLERAIENILEDAA</sequence>
<comment type="caution">
    <text evidence="2">The sequence shown here is derived from an EMBL/GenBank/DDBJ whole genome shotgun (WGS) entry which is preliminary data.</text>
</comment>
<dbReference type="InterPro" id="IPR008912">
    <property type="entry name" value="Uncharacterised_CoxE"/>
</dbReference>
<dbReference type="InterPro" id="IPR011195">
    <property type="entry name" value="UCP010256"/>
</dbReference>
<gene>
    <name evidence="2" type="ORF">CCS01_13540</name>
</gene>
<dbReference type="PIRSF" id="PIRSF010256">
    <property type="entry name" value="CoxE_vWa"/>
    <property type="match status" value="1"/>
</dbReference>
<keyword evidence="3" id="KW-1185">Reference proteome</keyword>
<evidence type="ECO:0000256" key="1">
    <source>
        <dbReference type="SAM" id="MobiDB-lite"/>
    </source>
</evidence>
<dbReference type="Proteomes" id="UP000239724">
    <property type="component" value="Unassembled WGS sequence"/>
</dbReference>
<name>A0A2S6NGC3_RHOGL</name>